<evidence type="ECO:0000313" key="3">
    <source>
        <dbReference type="Proteomes" id="UP000724149"/>
    </source>
</evidence>
<name>A0ABS2GNQ2_9FIRM</name>
<dbReference type="Pfam" id="PF07561">
    <property type="entry name" value="DUF1540"/>
    <property type="match status" value="1"/>
</dbReference>
<proteinExistence type="predicted"/>
<accession>A0ABS2GNQ2</accession>
<gene>
    <name evidence="2" type="ORF">H9X81_07840</name>
</gene>
<reference evidence="2 3" key="1">
    <citation type="journal article" date="2021" name="Sci. Rep.">
        <title>The distribution of antibiotic resistance genes in chicken gut microbiota commensals.</title>
        <authorList>
            <person name="Juricova H."/>
            <person name="Matiasovicova J."/>
            <person name="Kubasova T."/>
            <person name="Cejkova D."/>
            <person name="Rychlik I."/>
        </authorList>
    </citation>
    <scope>NUCLEOTIDE SEQUENCE [LARGE SCALE GENOMIC DNA]</scope>
    <source>
        <strain evidence="2 3">An564</strain>
    </source>
</reference>
<keyword evidence="3" id="KW-1185">Reference proteome</keyword>
<comment type="caution">
    <text evidence="2">The sequence shown here is derived from an EMBL/GenBank/DDBJ whole genome shotgun (WGS) entry which is preliminary data.</text>
</comment>
<dbReference type="RefSeq" id="WP_177502979.1">
    <property type="nucleotide sequence ID" value="NZ_JACSNR010000007.1"/>
</dbReference>
<feature type="domain" description="DUF1540" evidence="1">
    <location>
        <begin position="12"/>
        <end position="51"/>
    </location>
</feature>
<dbReference type="Proteomes" id="UP000724149">
    <property type="component" value="Unassembled WGS sequence"/>
</dbReference>
<sequence length="54" mass="5812">MEKQNCTCQTAVSCEVGSCVYNRDKKTCTAPSIKVGPQFASSTAETNCSTFKAR</sequence>
<evidence type="ECO:0000313" key="2">
    <source>
        <dbReference type="EMBL" id="MBM6923596.1"/>
    </source>
</evidence>
<organism evidence="2 3">
    <name type="scientific">Hydrogenoanaerobacterium saccharovorans</name>
    <dbReference type="NCBI Taxonomy" id="474960"/>
    <lineage>
        <taxon>Bacteria</taxon>
        <taxon>Bacillati</taxon>
        <taxon>Bacillota</taxon>
        <taxon>Clostridia</taxon>
        <taxon>Eubacteriales</taxon>
        <taxon>Oscillospiraceae</taxon>
        <taxon>Hydrogenoanaerobacterium</taxon>
    </lineage>
</organism>
<dbReference type="EMBL" id="JACSNR010000007">
    <property type="protein sequence ID" value="MBM6923596.1"/>
    <property type="molecule type" value="Genomic_DNA"/>
</dbReference>
<evidence type="ECO:0000259" key="1">
    <source>
        <dbReference type="Pfam" id="PF07561"/>
    </source>
</evidence>
<dbReference type="InterPro" id="IPR011437">
    <property type="entry name" value="DUF1540"/>
</dbReference>
<protein>
    <submittedName>
        <fullName evidence="2">DUF1540 domain-containing protein</fullName>
    </submittedName>
</protein>